<feature type="non-terminal residue" evidence="1">
    <location>
        <position position="1"/>
    </location>
</feature>
<dbReference type="EMBL" id="LAZR01024209">
    <property type="protein sequence ID" value="KKL75930.1"/>
    <property type="molecule type" value="Genomic_DNA"/>
</dbReference>
<protein>
    <submittedName>
        <fullName evidence="1">Uncharacterized protein</fullName>
    </submittedName>
</protein>
<comment type="caution">
    <text evidence="1">The sequence shown here is derived from an EMBL/GenBank/DDBJ whole genome shotgun (WGS) entry which is preliminary data.</text>
</comment>
<gene>
    <name evidence="1" type="ORF">LCGC14_2049960</name>
</gene>
<dbReference type="AlphaFoldDB" id="A0A0F9H2S7"/>
<proteinExistence type="predicted"/>
<name>A0A0F9H2S7_9ZZZZ</name>
<sequence>GFSKAPDPEISIKMLNEWDEKKPIPIGWNKIKQIDFINLPRSVIDLTIADKFKPLLEFFTKYPRLDISQHNRIEKEHLSNLEISRAYQGIATGNNDLFVHFWFEVESNKIRKVELIKETTDVPKSLEKPFVPFSKGGGDKRYYLNNGYILWWNEDSIEVMKKQNCRLQNLPLIGRSDLHWSLASSRSRGRFNISQNGLMSDVVSMGIHILYKKLINFSLLAYLNSIFGVFFGRLQTKDRKWQAGNVARIPIPSEFLINNSNKLKFLAKESYELRRDWDTGYPMSPIFAESLIDKVIENNPTFLNIYVPKTEHPFCEEYIACNSEIAKEINQIIVKKEKITILKLIKAVEQRFDLLTKRLDDIDDEINIILYELINDETSCALDDYYTMFLGNLVWKTKPDIWIKDFLMANLTHLIKLTSKGILILNSFKESELGLYNAFINLLTQKFGCNLQTFQPILKELEIILGKNLKRWIAEDFFLYHCQRFGGRPIIWQFSSRSKSNQENVIDIFVDYHQIDENTLPNIRVEFIEPLLKIYEQRKAIGTLPIEDIPNCDELEDFIKAFIAIEKGYDNIPNPNALLGKNAPKGKGADKTWDWVFSQAELIIENGYKPDLFRGVLINIIPLCIELSEAKKKEFPIKYHPICPKGTLKKVLKKIYALDQLKNFGNNNDDKENNKSSNSDLEV</sequence>
<reference evidence="1" key="1">
    <citation type="journal article" date="2015" name="Nature">
        <title>Complex archaea that bridge the gap between prokaryotes and eukaryotes.</title>
        <authorList>
            <person name="Spang A."/>
            <person name="Saw J.H."/>
            <person name="Jorgensen S.L."/>
            <person name="Zaremba-Niedzwiedzka K."/>
            <person name="Martijn J."/>
            <person name="Lind A.E."/>
            <person name="van Eijk R."/>
            <person name="Schleper C."/>
            <person name="Guy L."/>
            <person name="Ettema T.J."/>
        </authorList>
    </citation>
    <scope>NUCLEOTIDE SEQUENCE</scope>
</reference>
<organism evidence="1">
    <name type="scientific">marine sediment metagenome</name>
    <dbReference type="NCBI Taxonomy" id="412755"/>
    <lineage>
        <taxon>unclassified sequences</taxon>
        <taxon>metagenomes</taxon>
        <taxon>ecological metagenomes</taxon>
    </lineage>
</organism>
<evidence type="ECO:0000313" key="1">
    <source>
        <dbReference type="EMBL" id="KKL75930.1"/>
    </source>
</evidence>
<accession>A0A0F9H2S7</accession>